<name>A0AAV7QLM5_PLEWA</name>
<dbReference type="AlphaFoldDB" id="A0AAV7QLM5"/>
<evidence type="ECO:0000313" key="3">
    <source>
        <dbReference type="Proteomes" id="UP001066276"/>
    </source>
</evidence>
<sequence length="92" mass="10319">MLRSAQARQIPFVYCPIAGWELSPGVGEERRHIGEPTRAGQAWGGAKPRGSWAAERLGRIWQSGAYGLENTRKEAAGLWWTSTAQRAWRRPD</sequence>
<comment type="caution">
    <text evidence="2">The sequence shown here is derived from an EMBL/GenBank/DDBJ whole genome shotgun (WGS) entry which is preliminary data.</text>
</comment>
<dbReference type="EMBL" id="JANPWB010000010">
    <property type="protein sequence ID" value="KAJ1139954.1"/>
    <property type="molecule type" value="Genomic_DNA"/>
</dbReference>
<dbReference type="Proteomes" id="UP001066276">
    <property type="component" value="Chromosome 6"/>
</dbReference>
<organism evidence="2 3">
    <name type="scientific">Pleurodeles waltl</name>
    <name type="common">Iberian ribbed newt</name>
    <dbReference type="NCBI Taxonomy" id="8319"/>
    <lineage>
        <taxon>Eukaryota</taxon>
        <taxon>Metazoa</taxon>
        <taxon>Chordata</taxon>
        <taxon>Craniata</taxon>
        <taxon>Vertebrata</taxon>
        <taxon>Euteleostomi</taxon>
        <taxon>Amphibia</taxon>
        <taxon>Batrachia</taxon>
        <taxon>Caudata</taxon>
        <taxon>Salamandroidea</taxon>
        <taxon>Salamandridae</taxon>
        <taxon>Pleurodelinae</taxon>
        <taxon>Pleurodeles</taxon>
    </lineage>
</organism>
<gene>
    <name evidence="2" type="ORF">NDU88_006315</name>
</gene>
<proteinExistence type="predicted"/>
<evidence type="ECO:0000256" key="1">
    <source>
        <dbReference type="SAM" id="MobiDB-lite"/>
    </source>
</evidence>
<feature type="region of interest" description="Disordered" evidence="1">
    <location>
        <begin position="27"/>
        <end position="47"/>
    </location>
</feature>
<keyword evidence="3" id="KW-1185">Reference proteome</keyword>
<evidence type="ECO:0000313" key="2">
    <source>
        <dbReference type="EMBL" id="KAJ1139954.1"/>
    </source>
</evidence>
<reference evidence="2" key="1">
    <citation type="journal article" date="2022" name="bioRxiv">
        <title>Sequencing and chromosome-scale assembly of the giantPleurodeles waltlgenome.</title>
        <authorList>
            <person name="Brown T."/>
            <person name="Elewa A."/>
            <person name="Iarovenko S."/>
            <person name="Subramanian E."/>
            <person name="Araus A.J."/>
            <person name="Petzold A."/>
            <person name="Susuki M."/>
            <person name="Suzuki K.-i.T."/>
            <person name="Hayashi T."/>
            <person name="Toyoda A."/>
            <person name="Oliveira C."/>
            <person name="Osipova E."/>
            <person name="Leigh N.D."/>
            <person name="Simon A."/>
            <person name="Yun M.H."/>
        </authorList>
    </citation>
    <scope>NUCLEOTIDE SEQUENCE</scope>
    <source>
        <strain evidence="2">20211129_DDA</strain>
        <tissue evidence="2">Liver</tissue>
    </source>
</reference>
<accession>A0AAV7QLM5</accession>
<protein>
    <submittedName>
        <fullName evidence="2">Uncharacterized protein</fullName>
    </submittedName>
</protein>